<keyword evidence="8" id="KW-1185">Reference proteome</keyword>
<evidence type="ECO:0000313" key="8">
    <source>
        <dbReference type="Proteomes" id="UP000663791"/>
    </source>
</evidence>
<organism evidence="7 8">
    <name type="scientific">Nocardioides faecalis</name>
    <dbReference type="NCBI Taxonomy" id="2803858"/>
    <lineage>
        <taxon>Bacteria</taxon>
        <taxon>Bacillati</taxon>
        <taxon>Actinomycetota</taxon>
        <taxon>Actinomycetes</taxon>
        <taxon>Propionibacteriales</taxon>
        <taxon>Nocardioidaceae</taxon>
        <taxon>Nocardioides</taxon>
    </lineage>
</organism>
<feature type="transmembrane region" description="Helical" evidence="6">
    <location>
        <begin position="15"/>
        <end position="34"/>
    </location>
</feature>
<dbReference type="CDD" id="cd06662">
    <property type="entry name" value="SURF1"/>
    <property type="match status" value="1"/>
</dbReference>
<keyword evidence="3 6" id="KW-0812">Transmembrane</keyword>
<dbReference type="PANTHER" id="PTHR23427:SF2">
    <property type="entry name" value="SURFEIT LOCUS PROTEIN 1"/>
    <property type="match status" value="1"/>
</dbReference>
<dbReference type="PROSITE" id="PS50895">
    <property type="entry name" value="SURF1"/>
    <property type="match status" value="1"/>
</dbReference>
<dbReference type="InterPro" id="IPR002994">
    <property type="entry name" value="Surf1/Shy1"/>
</dbReference>
<dbReference type="EMBL" id="JAERTX010000006">
    <property type="protein sequence ID" value="MBM9459917.1"/>
    <property type="molecule type" value="Genomic_DNA"/>
</dbReference>
<name>A0A938Y0I6_9ACTN</name>
<evidence type="ECO:0000313" key="7">
    <source>
        <dbReference type="EMBL" id="MBM9459917.1"/>
    </source>
</evidence>
<sequence length="275" mass="30129">MSESSKLRPWSPRLWGVHLLGLLCVGFAVGMGLWQYDAFTERRAAEQQDLTRSEPVAITELMGPDDPFPRAGLSHPVEVRGTFLPEGTVLIDDREGAGGRDGRWLVTPITVGEPGAPAVPVIRGWVDDDTDLDELPAPPTGEVDVLGWLQPTEGGNDPDEDPTDDIVPLLRVADLLQRVEPGQDMYGAFVLAKEPLATDEEAGVVAATLDQLPPASRFTGLRNILYAVEWWVFAAFAAFIWWRHVRDVVAGTTHARRVVQTDDEDTETDVVGSRT</sequence>
<keyword evidence="4 6" id="KW-1133">Transmembrane helix</keyword>
<comment type="caution">
    <text evidence="7">The sequence shown here is derived from an EMBL/GenBank/DDBJ whole genome shotgun (WGS) entry which is preliminary data.</text>
</comment>
<proteinExistence type="inferred from homology"/>
<comment type="similarity">
    <text evidence="2 6">Belongs to the SURF1 family.</text>
</comment>
<evidence type="ECO:0000256" key="3">
    <source>
        <dbReference type="ARBA" id="ARBA00022692"/>
    </source>
</evidence>
<evidence type="ECO:0000256" key="2">
    <source>
        <dbReference type="ARBA" id="ARBA00007165"/>
    </source>
</evidence>
<comment type="subcellular location">
    <subcellularLocation>
        <location evidence="6">Cell membrane</location>
        <topology evidence="6">Multi-pass membrane protein</topology>
    </subcellularLocation>
    <subcellularLocation>
        <location evidence="1">Membrane</location>
    </subcellularLocation>
</comment>
<protein>
    <recommendedName>
        <fullName evidence="6">SURF1-like protein</fullName>
    </recommendedName>
</protein>
<dbReference type="Pfam" id="PF02104">
    <property type="entry name" value="SURF1"/>
    <property type="match status" value="1"/>
</dbReference>
<evidence type="ECO:0000256" key="5">
    <source>
        <dbReference type="ARBA" id="ARBA00023136"/>
    </source>
</evidence>
<evidence type="ECO:0000256" key="4">
    <source>
        <dbReference type="ARBA" id="ARBA00022989"/>
    </source>
</evidence>
<feature type="transmembrane region" description="Helical" evidence="6">
    <location>
        <begin position="224"/>
        <end position="242"/>
    </location>
</feature>
<evidence type="ECO:0000256" key="6">
    <source>
        <dbReference type="RuleBase" id="RU363076"/>
    </source>
</evidence>
<dbReference type="GO" id="GO:0005886">
    <property type="term" value="C:plasma membrane"/>
    <property type="evidence" value="ECO:0007669"/>
    <property type="project" value="UniProtKB-SubCell"/>
</dbReference>
<gene>
    <name evidence="7" type="ORF">JK386_08370</name>
</gene>
<keyword evidence="6" id="KW-1003">Cell membrane</keyword>
<evidence type="ECO:0000256" key="1">
    <source>
        <dbReference type="ARBA" id="ARBA00004370"/>
    </source>
</evidence>
<reference evidence="7" key="1">
    <citation type="submission" date="2021-01" db="EMBL/GenBank/DDBJ databases">
        <title>Novel species in genus Nocardioides.</title>
        <authorList>
            <person name="Zhang G."/>
        </authorList>
    </citation>
    <scope>NUCLEOTIDE SEQUENCE</scope>
    <source>
        <strain evidence="7">Zg-536</strain>
    </source>
</reference>
<keyword evidence="5 6" id="KW-0472">Membrane</keyword>
<accession>A0A938Y0I6</accession>
<dbReference type="PANTHER" id="PTHR23427">
    <property type="entry name" value="SURFEIT LOCUS PROTEIN"/>
    <property type="match status" value="1"/>
</dbReference>
<dbReference type="RefSeq" id="WP_205291222.1">
    <property type="nucleotide sequence ID" value="NZ_CP074406.1"/>
</dbReference>
<dbReference type="Proteomes" id="UP000663791">
    <property type="component" value="Unassembled WGS sequence"/>
</dbReference>
<dbReference type="InterPro" id="IPR045214">
    <property type="entry name" value="Surf1/Surf4"/>
</dbReference>
<dbReference type="AlphaFoldDB" id="A0A938Y0I6"/>